<dbReference type="AlphaFoldDB" id="A0A7W9GJ05"/>
<dbReference type="EMBL" id="JACHMB010000001">
    <property type="protein sequence ID" value="MBB5784683.1"/>
    <property type="molecule type" value="Genomic_DNA"/>
</dbReference>
<dbReference type="Proteomes" id="UP000579153">
    <property type="component" value="Unassembled WGS sequence"/>
</dbReference>
<feature type="region of interest" description="Disordered" evidence="1">
    <location>
        <begin position="158"/>
        <end position="190"/>
    </location>
</feature>
<sequence>MAAALAMMTATSSTPCETPPGSSARLPEVSASPTRNAIRPSNWCRIAPAEPLTPKVKRRFAAVLATAVTSSATALAASGETICRSSENSARYASVLTTPTIANLGSCLAIPFGSSARSTRAGTGMRAAPDSVLRATLARPRRSSSAVWMMSTRLSGSSTQSTGTSWMRSPCRSASSSSSVSKNHCSSSTPGSSACAISVRTALNPHCASENPAPITERSSRLYEREMNSRFGPRSTRDALARRVPMARSLWPDSSGATSGRNASRSVDRSTSM</sequence>
<protein>
    <submittedName>
        <fullName evidence="2">Uncharacterized protein</fullName>
    </submittedName>
</protein>
<gene>
    <name evidence="2" type="ORF">HD596_011439</name>
</gene>
<feature type="compositionally biased region" description="Low complexity" evidence="1">
    <location>
        <begin position="158"/>
        <end position="188"/>
    </location>
</feature>
<reference evidence="2 3" key="1">
    <citation type="submission" date="2020-08" db="EMBL/GenBank/DDBJ databases">
        <title>Sequencing the genomes of 1000 actinobacteria strains.</title>
        <authorList>
            <person name="Klenk H.-P."/>
        </authorList>
    </citation>
    <scope>NUCLEOTIDE SEQUENCE [LARGE SCALE GENOMIC DNA]</scope>
    <source>
        <strain evidence="2 3">DSM 45507</strain>
    </source>
</reference>
<evidence type="ECO:0000313" key="3">
    <source>
        <dbReference type="Proteomes" id="UP000579153"/>
    </source>
</evidence>
<proteinExistence type="predicted"/>
<evidence type="ECO:0000313" key="2">
    <source>
        <dbReference type="EMBL" id="MBB5784683.1"/>
    </source>
</evidence>
<keyword evidence="3" id="KW-1185">Reference proteome</keyword>
<organism evidence="2 3">
    <name type="scientific">Nonomuraea jabiensis</name>
    <dbReference type="NCBI Taxonomy" id="882448"/>
    <lineage>
        <taxon>Bacteria</taxon>
        <taxon>Bacillati</taxon>
        <taxon>Actinomycetota</taxon>
        <taxon>Actinomycetes</taxon>
        <taxon>Streptosporangiales</taxon>
        <taxon>Streptosporangiaceae</taxon>
        <taxon>Nonomuraea</taxon>
    </lineage>
</organism>
<evidence type="ECO:0000256" key="1">
    <source>
        <dbReference type="SAM" id="MobiDB-lite"/>
    </source>
</evidence>
<feature type="compositionally biased region" description="Polar residues" evidence="1">
    <location>
        <begin position="255"/>
        <end position="273"/>
    </location>
</feature>
<feature type="compositionally biased region" description="Basic and acidic residues" evidence="1">
    <location>
        <begin position="218"/>
        <end position="228"/>
    </location>
</feature>
<name>A0A7W9GJ05_9ACTN</name>
<accession>A0A7W9GJ05</accession>
<comment type="caution">
    <text evidence="2">The sequence shown here is derived from an EMBL/GenBank/DDBJ whole genome shotgun (WGS) entry which is preliminary data.</text>
</comment>
<feature type="region of interest" description="Disordered" evidence="1">
    <location>
        <begin position="218"/>
        <end position="273"/>
    </location>
</feature>
<feature type="region of interest" description="Disordered" evidence="1">
    <location>
        <begin position="8"/>
        <end position="34"/>
    </location>
</feature>